<evidence type="ECO:0000256" key="2">
    <source>
        <dbReference type="ARBA" id="ARBA00022448"/>
    </source>
</evidence>
<feature type="transmembrane region" description="Helical" evidence="10">
    <location>
        <begin position="174"/>
        <end position="192"/>
    </location>
</feature>
<dbReference type="EMBL" id="OU896712">
    <property type="protein sequence ID" value="CAG9822805.1"/>
    <property type="molecule type" value="Genomic_DNA"/>
</dbReference>
<evidence type="ECO:0000256" key="4">
    <source>
        <dbReference type="ARBA" id="ARBA00022597"/>
    </source>
</evidence>
<dbReference type="AlphaFoldDB" id="A0A9N9SHP8"/>
<feature type="transmembrane region" description="Helical" evidence="10">
    <location>
        <begin position="139"/>
        <end position="162"/>
    </location>
</feature>
<evidence type="ECO:0000259" key="11">
    <source>
        <dbReference type="PROSITE" id="PS50850"/>
    </source>
</evidence>
<dbReference type="PROSITE" id="PS50850">
    <property type="entry name" value="MFS"/>
    <property type="match status" value="1"/>
</dbReference>
<dbReference type="FunFam" id="1.20.1250.20:FF:000218">
    <property type="entry name" value="facilitated trehalose transporter Tret1"/>
    <property type="match status" value="1"/>
</dbReference>
<dbReference type="InterPro" id="IPR003663">
    <property type="entry name" value="Sugar/inositol_transpt"/>
</dbReference>
<dbReference type="InterPro" id="IPR005828">
    <property type="entry name" value="MFS_sugar_transport-like"/>
</dbReference>
<feature type="transmembrane region" description="Helical" evidence="10">
    <location>
        <begin position="351"/>
        <end position="373"/>
    </location>
</feature>
<dbReference type="PANTHER" id="PTHR48021:SF47">
    <property type="entry name" value="GH17672P"/>
    <property type="match status" value="1"/>
</dbReference>
<evidence type="ECO:0000256" key="8">
    <source>
        <dbReference type="ARBA" id="ARBA00023180"/>
    </source>
</evidence>
<feature type="transmembrane region" description="Helical" evidence="10">
    <location>
        <begin position="198"/>
        <end position="220"/>
    </location>
</feature>
<dbReference type="Gene3D" id="1.20.1250.20">
    <property type="entry name" value="MFS general substrate transporter like domains"/>
    <property type="match status" value="1"/>
</dbReference>
<feature type="region of interest" description="Disordered" evidence="9">
    <location>
        <begin position="1"/>
        <end position="26"/>
    </location>
</feature>
<keyword evidence="8" id="KW-0325">Glycoprotein</keyword>
<gene>
    <name evidence="12" type="ORF">PHAECO_LOCUS10072</name>
</gene>
<evidence type="ECO:0000313" key="13">
    <source>
        <dbReference type="Proteomes" id="UP001153737"/>
    </source>
</evidence>
<dbReference type="Pfam" id="PF00083">
    <property type="entry name" value="Sugar_tr"/>
    <property type="match status" value="1"/>
</dbReference>
<feature type="compositionally biased region" description="Basic and acidic residues" evidence="9">
    <location>
        <begin position="15"/>
        <end position="26"/>
    </location>
</feature>
<reference evidence="12" key="2">
    <citation type="submission" date="2022-10" db="EMBL/GenBank/DDBJ databases">
        <authorList>
            <consortium name="ENA_rothamsted_submissions"/>
            <consortium name="culmorum"/>
            <person name="King R."/>
        </authorList>
    </citation>
    <scope>NUCLEOTIDE SEQUENCE</scope>
</reference>
<feature type="transmembrane region" description="Helical" evidence="10">
    <location>
        <begin position="81"/>
        <end position="104"/>
    </location>
</feature>
<keyword evidence="13" id="KW-1185">Reference proteome</keyword>
<evidence type="ECO:0000256" key="6">
    <source>
        <dbReference type="ARBA" id="ARBA00022989"/>
    </source>
</evidence>
<dbReference type="InterPro" id="IPR020846">
    <property type="entry name" value="MFS_dom"/>
</dbReference>
<feature type="transmembrane region" description="Helical" evidence="10">
    <location>
        <begin position="116"/>
        <end position="133"/>
    </location>
</feature>
<dbReference type="GO" id="GO:0022857">
    <property type="term" value="F:transmembrane transporter activity"/>
    <property type="evidence" value="ECO:0007669"/>
    <property type="project" value="InterPro"/>
</dbReference>
<feature type="transmembrane region" description="Helical" evidence="10">
    <location>
        <begin position="385"/>
        <end position="408"/>
    </location>
</feature>
<keyword evidence="7 10" id="KW-0472">Membrane</keyword>
<reference evidence="12" key="1">
    <citation type="submission" date="2022-01" db="EMBL/GenBank/DDBJ databases">
        <authorList>
            <person name="King R."/>
        </authorList>
    </citation>
    <scope>NUCLEOTIDE SEQUENCE</scope>
</reference>
<name>A0A9N9SHP8_PHACE</name>
<accession>A0A9N9SHP8</accession>
<keyword evidence="6 10" id="KW-1133">Transmembrane helix</keyword>
<feature type="transmembrane region" description="Helical" evidence="10">
    <location>
        <begin position="325"/>
        <end position="344"/>
    </location>
</feature>
<dbReference type="GO" id="GO:0005886">
    <property type="term" value="C:plasma membrane"/>
    <property type="evidence" value="ECO:0007669"/>
    <property type="project" value="UniProtKB-SubCell"/>
</dbReference>
<sequence length="490" mass="54982">MGFENDEMTGVVYKPQHDGKHDQKLQPDNIKKKNDTWFLYFSAFTANLVFLSGSMDMVWTSPVIPKLQSNDTTVNPLGRPISHYEISLIAGLPRFGAILGTIAFAKLPDIVGRKKCLVYMALAMTISNLLVSFGNHIYYYYIGRTLFCTFLGGVTVCLPVYLCEIAEDHNRVKYMCLMSATVPIGTLLSYIFGPITSVKIFTLLTIAPVIAFLLIFTISVPESPVYLASKGKRIETMIALQKLRSNKDTEQINKDYQQIERELEARKNVSNIKTLWPFTTKPLKRAFLIATVINMAHHCAGSSVIMPFLGPMFNEAHTNLSGNNVAILVGIIKIFIYFATSFIVEKSGRRPLLLLSSAASGVPLFFLGLYFYWKNTNASFLGDIRWLPIVIIIVFIISYAIGLGPLPTAITGELFPSDIKSLAMSYQMIFVNLVITVWTFSYPIVAHYLGIQYCLWLFSMNCFIGLIGIYYILPETKGKSILEIQKMLSD</sequence>
<dbReference type="PANTHER" id="PTHR48021">
    <property type="match status" value="1"/>
</dbReference>
<keyword evidence="4" id="KW-0762">Sugar transport</keyword>
<evidence type="ECO:0000256" key="10">
    <source>
        <dbReference type="SAM" id="Phobius"/>
    </source>
</evidence>
<comment type="subcellular location">
    <subcellularLocation>
        <location evidence="1">Cell membrane</location>
        <topology evidence="1">Multi-pass membrane protein</topology>
    </subcellularLocation>
</comment>
<organism evidence="12 13">
    <name type="scientific">Phaedon cochleariae</name>
    <name type="common">Mustard beetle</name>
    <dbReference type="NCBI Taxonomy" id="80249"/>
    <lineage>
        <taxon>Eukaryota</taxon>
        <taxon>Metazoa</taxon>
        <taxon>Ecdysozoa</taxon>
        <taxon>Arthropoda</taxon>
        <taxon>Hexapoda</taxon>
        <taxon>Insecta</taxon>
        <taxon>Pterygota</taxon>
        <taxon>Neoptera</taxon>
        <taxon>Endopterygota</taxon>
        <taxon>Coleoptera</taxon>
        <taxon>Polyphaga</taxon>
        <taxon>Cucujiformia</taxon>
        <taxon>Chrysomeloidea</taxon>
        <taxon>Chrysomelidae</taxon>
        <taxon>Chrysomelinae</taxon>
        <taxon>Chrysomelini</taxon>
        <taxon>Phaedon</taxon>
    </lineage>
</organism>
<feature type="transmembrane region" description="Helical" evidence="10">
    <location>
        <begin position="429"/>
        <end position="449"/>
    </location>
</feature>
<evidence type="ECO:0000256" key="5">
    <source>
        <dbReference type="ARBA" id="ARBA00022692"/>
    </source>
</evidence>
<feature type="domain" description="Major facilitator superfamily (MFS) profile" evidence="11">
    <location>
        <begin position="42"/>
        <end position="477"/>
    </location>
</feature>
<feature type="transmembrane region" description="Helical" evidence="10">
    <location>
        <begin position="286"/>
        <end position="305"/>
    </location>
</feature>
<feature type="transmembrane region" description="Helical" evidence="10">
    <location>
        <begin position="37"/>
        <end position="61"/>
    </location>
</feature>
<proteinExistence type="predicted"/>
<evidence type="ECO:0000256" key="9">
    <source>
        <dbReference type="SAM" id="MobiDB-lite"/>
    </source>
</evidence>
<keyword evidence="5 10" id="KW-0812">Transmembrane</keyword>
<feature type="transmembrane region" description="Helical" evidence="10">
    <location>
        <begin position="455"/>
        <end position="473"/>
    </location>
</feature>
<evidence type="ECO:0000313" key="12">
    <source>
        <dbReference type="EMBL" id="CAG9822805.1"/>
    </source>
</evidence>
<keyword evidence="2" id="KW-0813">Transport</keyword>
<dbReference type="OrthoDB" id="6696619at2759"/>
<evidence type="ECO:0000256" key="1">
    <source>
        <dbReference type="ARBA" id="ARBA00004651"/>
    </source>
</evidence>
<dbReference type="PRINTS" id="PR00171">
    <property type="entry name" value="SUGRTRNSPORT"/>
</dbReference>
<dbReference type="Proteomes" id="UP001153737">
    <property type="component" value="Chromosome 6"/>
</dbReference>
<dbReference type="InterPro" id="IPR036259">
    <property type="entry name" value="MFS_trans_sf"/>
</dbReference>
<evidence type="ECO:0000256" key="7">
    <source>
        <dbReference type="ARBA" id="ARBA00023136"/>
    </source>
</evidence>
<dbReference type="InterPro" id="IPR050549">
    <property type="entry name" value="MFS_Trehalose_Transporter"/>
</dbReference>
<dbReference type="SUPFAM" id="SSF103473">
    <property type="entry name" value="MFS general substrate transporter"/>
    <property type="match status" value="1"/>
</dbReference>
<protein>
    <recommendedName>
        <fullName evidence="11">Major facilitator superfamily (MFS) profile domain-containing protein</fullName>
    </recommendedName>
</protein>
<keyword evidence="3" id="KW-1003">Cell membrane</keyword>
<evidence type="ECO:0000256" key="3">
    <source>
        <dbReference type="ARBA" id="ARBA00022475"/>
    </source>
</evidence>